<dbReference type="EMBL" id="CM044705">
    <property type="protein sequence ID" value="KAI5664968.1"/>
    <property type="molecule type" value="Genomic_DNA"/>
</dbReference>
<protein>
    <submittedName>
        <fullName evidence="1">Uncharacterized protein</fullName>
    </submittedName>
</protein>
<accession>A0ACC0AYG2</accession>
<gene>
    <name evidence="1" type="ORF">M9H77_24291</name>
</gene>
<name>A0ACC0AYG2_CATRO</name>
<dbReference type="Proteomes" id="UP001060085">
    <property type="component" value="Linkage Group LG05"/>
</dbReference>
<keyword evidence="2" id="KW-1185">Reference proteome</keyword>
<proteinExistence type="predicted"/>
<evidence type="ECO:0000313" key="1">
    <source>
        <dbReference type="EMBL" id="KAI5664968.1"/>
    </source>
</evidence>
<evidence type="ECO:0000313" key="2">
    <source>
        <dbReference type="Proteomes" id="UP001060085"/>
    </source>
</evidence>
<reference evidence="2" key="1">
    <citation type="journal article" date="2023" name="Nat. Plants">
        <title>Single-cell RNA sequencing provides a high-resolution roadmap for understanding the multicellular compartmentation of specialized metabolism.</title>
        <authorList>
            <person name="Sun S."/>
            <person name="Shen X."/>
            <person name="Li Y."/>
            <person name="Li Y."/>
            <person name="Wang S."/>
            <person name="Li R."/>
            <person name="Zhang H."/>
            <person name="Shen G."/>
            <person name="Guo B."/>
            <person name="Wei J."/>
            <person name="Xu J."/>
            <person name="St-Pierre B."/>
            <person name="Chen S."/>
            <person name="Sun C."/>
        </authorList>
    </citation>
    <scope>NUCLEOTIDE SEQUENCE [LARGE SCALE GENOMIC DNA]</scope>
</reference>
<comment type="caution">
    <text evidence="1">The sequence shown here is derived from an EMBL/GenBank/DDBJ whole genome shotgun (WGS) entry which is preliminary data.</text>
</comment>
<sequence length="222" mass="24801">MKAIHPVRVMLFWDSGIVRDAYGPYFTGAVQKSWTLPTTQMISHNELVRKILKYQYGSGFIPITQNINTKNMTEHTTTVTQMVSNEPSMLYTTVNDSDDDADQSDGDDTFSSQSESDNDNDPEEGKLQTPVNPVNPINSVTENIVPQWDSSQQFSNARYDYRHSGAFLDMGSGSPIDDLVESGTIRLLDLNDSMTDIQLGMRFVDKVQAISAVHKWSISVGH</sequence>
<organism evidence="1 2">
    <name type="scientific">Catharanthus roseus</name>
    <name type="common">Madagascar periwinkle</name>
    <name type="synonym">Vinca rosea</name>
    <dbReference type="NCBI Taxonomy" id="4058"/>
    <lineage>
        <taxon>Eukaryota</taxon>
        <taxon>Viridiplantae</taxon>
        <taxon>Streptophyta</taxon>
        <taxon>Embryophyta</taxon>
        <taxon>Tracheophyta</taxon>
        <taxon>Spermatophyta</taxon>
        <taxon>Magnoliopsida</taxon>
        <taxon>eudicotyledons</taxon>
        <taxon>Gunneridae</taxon>
        <taxon>Pentapetalae</taxon>
        <taxon>asterids</taxon>
        <taxon>lamiids</taxon>
        <taxon>Gentianales</taxon>
        <taxon>Apocynaceae</taxon>
        <taxon>Rauvolfioideae</taxon>
        <taxon>Vinceae</taxon>
        <taxon>Catharanthinae</taxon>
        <taxon>Catharanthus</taxon>
    </lineage>
</organism>